<dbReference type="InterPro" id="IPR036890">
    <property type="entry name" value="HATPase_C_sf"/>
</dbReference>
<dbReference type="SMART" id="SM00387">
    <property type="entry name" value="HATPase_c"/>
    <property type="match status" value="1"/>
</dbReference>
<name>A0A2V2Z186_9BACL</name>
<keyword evidence="15" id="KW-1185">Reference proteome</keyword>
<evidence type="ECO:0000256" key="4">
    <source>
        <dbReference type="ARBA" id="ARBA00022679"/>
    </source>
</evidence>
<keyword evidence="4" id="KW-0808">Transferase</keyword>
<evidence type="ECO:0000259" key="13">
    <source>
        <dbReference type="PROSITE" id="PS50885"/>
    </source>
</evidence>
<dbReference type="InterPro" id="IPR050640">
    <property type="entry name" value="Bact_2-comp_sensor_kinase"/>
</dbReference>
<sequence>MIFKRRTSFQFRHFRLSSKLIITYLLLTVVPLSLLGYISYAQYARSVEAQIGEYMPKILHQANEDIDKQIDELMRLPDLLFNSEQALSILRKETYAKRSEFNKDQYDMNSYLSRTYIRGNNANVIGVFILSNQRMFYSSKQQFKQADWQNTLSGYSEKPYSIGKAQFILPSEVDLQFDAEVPYLFIQKQIYDVDNRKVLGDMLIAVDLSFIDKIFHNFESSNRANLWLMSDAGEIIYHSDRSLIGTMDTEKDNYPLRSGSFRANHAGGAKLMSINTASISGWTLVHSIPLSELMQRTNLVRNVTILLFIAISVITSLIAVWISWSMTRPLKRLSGLMKTVEMGNFQVDLKVPHRDEIGMLARSFNSMVSTIRDLIQKNYQVELRQKEAELYALQSQINPHFLYNTLETIGMAVEEGETEAVVDMVTLLGRMFRFSVSNQSKWVTIAQEVQHAEDYLTIQKFRFEDRLAFRIDKKMTDSHFLQLFTPKFILQPVVENAIKHGLDVRRKMEVCLSVSEEFDARTGEPCIVFRVSDNGPGISSEKLFQLEEALKKDSFAPKSANFGLSNVNARIGMMLGNDYGIQLHSIEGIGTEVLIRIPLNERSD</sequence>
<dbReference type="Proteomes" id="UP000246635">
    <property type="component" value="Unassembled WGS sequence"/>
</dbReference>
<evidence type="ECO:0000256" key="7">
    <source>
        <dbReference type="ARBA" id="ARBA00022777"/>
    </source>
</evidence>
<keyword evidence="10" id="KW-0902">Two-component regulatory system</keyword>
<dbReference type="SUPFAM" id="SSF55874">
    <property type="entry name" value="ATPase domain of HSP90 chaperone/DNA topoisomerase II/histidine kinase"/>
    <property type="match status" value="1"/>
</dbReference>
<evidence type="ECO:0000256" key="3">
    <source>
        <dbReference type="ARBA" id="ARBA00022553"/>
    </source>
</evidence>
<organism evidence="14 15">
    <name type="scientific">Paenibacillus cellulosilyticus</name>
    <dbReference type="NCBI Taxonomy" id="375489"/>
    <lineage>
        <taxon>Bacteria</taxon>
        <taxon>Bacillati</taxon>
        <taxon>Bacillota</taxon>
        <taxon>Bacilli</taxon>
        <taxon>Bacillales</taxon>
        <taxon>Paenibacillaceae</taxon>
        <taxon>Paenibacillus</taxon>
    </lineage>
</organism>
<dbReference type="CDD" id="cd06225">
    <property type="entry name" value="HAMP"/>
    <property type="match status" value="1"/>
</dbReference>
<dbReference type="InterPro" id="IPR010559">
    <property type="entry name" value="Sig_transdc_His_kin_internal"/>
</dbReference>
<keyword evidence="11 12" id="KW-0472">Membrane</keyword>
<dbReference type="Gene3D" id="3.30.565.10">
    <property type="entry name" value="Histidine kinase-like ATPase, C-terminal domain"/>
    <property type="match status" value="1"/>
</dbReference>
<dbReference type="GO" id="GO:0005524">
    <property type="term" value="F:ATP binding"/>
    <property type="evidence" value="ECO:0007669"/>
    <property type="project" value="UniProtKB-KW"/>
</dbReference>
<keyword evidence="8" id="KW-0067">ATP-binding</keyword>
<evidence type="ECO:0000256" key="8">
    <source>
        <dbReference type="ARBA" id="ARBA00022840"/>
    </source>
</evidence>
<dbReference type="Gene3D" id="6.10.340.10">
    <property type="match status" value="1"/>
</dbReference>
<dbReference type="RefSeq" id="WP_110042557.1">
    <property type="nucleotide sequence ID" value="NZ_CP054612.1"/>
</dbReference>
<dbReference type="GO" id="GO:0000155">
    <property type="term" value="F:phosphorelay sensor kinase activity"/>
    <property type="evidence" value="ECO:0007669"/>
    <property type="project" value="InterPro"/>
</dbReference>
<dbReference type="InterPro" id="IPR003594">
    <property type="entry name" value="HATPase_dom"/>
</dbReference>
<dbReference type="PANTHER" id="PTHR34220:SF11">
    <property type="entry name" value="SENSOR PROTEIN KINASE HPTS"/>
    <property type="match status" value="1"/>
</dbReference>
<evidence type="ECO:0000256" key="6">
    <source>
        <dbReference type="ARBA" id="ARBA00022741"/>
    </source>
</evidence>
<dbReference type="Pfam" id="PF06580">
    <property type="entry name" value="His_kinase"/>
    <property type="match status" value="1"/>
</dbReference>
<evidence type="ECO:0000256" key="5">
    <source>
        <dbReference type="ARBA" id="ARBA00022692"/>
    </source>
</evidence>
<accession>A0A2V2Z186</accession>
<feature type="transmembrane region" description="Helical" evidence="12">
    <location>
        <begin position="21"/>
        <end position="40"/>
    </location>
</feature>
<dbReference type="InterPro" id="IPR033479">
    <property type="entry name" value="dCache_1"/>
</dbReference>
<dbReference type="Pfam" id="PF02518">
    <property type="entry name" value="HATPase_c"/>
    <property type="match status" value="1"/>
</dbReference>
<dbReference type="InterPro" id="IPR003660">
    <property type="entry name" value="HAMP_dom"/>
</dbReference>
<evidence type="ECO:0000256" key="2">
    <source>
        <dbReference type="ARBA" id="ARBA00022475"/>
    </source>
</evidence>
<dbReference type="PROSITE" id="PS50885">
    <property type="entry name" value="HAMP"/>
    <property type="match status" value="1"/>
</dbReference>
<proteinExistence type="predicted"/>
<comment type="subcellular location">
    <subcellularLocation>
        <location evidence="1">Cell membrane</location>
        <topology evidence="1">Multi-pass membrane protein</topology>
    </subcellularLocation>
</comment>
<protein>
    <submittedName>
        <fullName evidence="14">Two-component system sensor histidine kinase YesM</fullName>
    </submittedName>
</protein>
<gene>
    <name evidence="14" type="ORF">DFQ01_102193</name>
</gene>
<dbReference type="PANTHER" id="PTHR34220">
    <property type="entry name" value="SENSOR HISTIDINE KINASE YPDA"/>
    <property type="match status" value="1"/>
</dbReference>
<keyword evidence="6" id="KW-0547">Nucleotide-binding</keyword>
<dbReference type="SUPFAM" id="SSF158472">
    <property type="entry name" value="HAMP domain-like"/>
    <property type="match status" value="1"/>
</dbReference>
<keyword evidence="9 12" id="KW-1133">Transmembrane helix</keyword>
<evidence type="ECO:0000256" key="11">
    <source>
        <dbReference type="ARBA" id="ARBA00023136"/>
    </source>
</evidence>
<dbReference type="SMART" id="SM00304">
    <property type="entry name" value="HAMP"/>
    <property type="match status" value="1"/>
</dbReference>
<evidence type="ECO:0000313" key="14">
    <source>
        <dbReference type="EMBL" id="PWW07301.1"/>
    </source>
</evidence>
<feature type="transmembrane region" description="Helical" evidence="12">
    <location>
        <begin position="303"/>
        <end position="324"/>
    </location>
</feature>
<dbReference type="EMBL" id="QGTQ01000002">
    <property type="protein sequence ID" value="PWW07301.1"/>
    <property type="molecule type" value="Genomic_DNA"/>
</dbReference>
<evidence type="ECO:0000256" key="9">
    <source>
        <dbReference type="ARBA" id="ARBA00022989"/>
    </source>
</evidence>
<keyword evidence="2" id="KW-1003">Cell membrane</keyword>
<evidence type="ECO:0000313" key="15">
    <source>
        <dbReference type="Proteomes" id="UP000246635"/>
    </source>
</evidence>
<evidence type="ECO:0000256" key="1">
    <source>
        <dbReference type="ARBA" id="ARBA00004651"/>
    </source>
</evidence>
<feature type="domain" description="HAMP" evidence="13">
    <location>
        <begin position="324"/>
        <end position="376"/>
    </location>
</feature>
<dbReference type="Pfam" id="PF00672">
    <property type="entry name" value="HAMP"/>
    <property type="match status" value="1"/>
</dbReference>
<comment type="caution">
    <text evidence="14">The sequence shown here is derived from an EMBL/GenBank/DDBJ whole genome shotgun (WGS) entry which is preliminary data.</text>
</comment>
<keyword evidence="3" id="KW-0597">Phosphoprotein</keyword>
<evidence type="ECO:0000256" key="10">
    <source>
        <dbReference type="ARBA" id="ARBA00023012"/>
    </source>
</evidence>
<reference evidence="14 15" key="1">
    <citation type="submission" date="2018-05" db="EMBL/GenBank/DDBJ databases">
        <title>Genomic Encyclopedia of Type Strains, Phase III (KMG-III): the genomes of soil and plant-associated and newly described type strains.</title>
        <authorList>
            <person name="Whitman W."/>
        </authorList>
    </citation>
    <scope>NUCLEOTIDE SEQUENCE [LARGE SCALE GENOMIC DNA]</scope>
    <source>
        <strain evidence="14 15">CECT 5696</strain>
    </source>
</reference>
<keyword evidence="7 14" id="KW-0418">Kinase</keyword>
<dbReference type="AlphaFoldDB" id="A0A2V2Z186"/>
<dbReference type="Pfam" id="PF02743">
    <property type="entry name" value="dCache_1"/>
    <property type="match status" value="1"/>
</dbReference>
<keyword evidence="5 12" id="KW-0812">Transmembrane</keyword>
<dbReference type="Gene3D" id="3.30.450.20">
    <property type="entry name" value="PAS domain"/>
    <property type="match status" value="2"/>
</dbReference>
<dbReference type="GO" id="GO:0005886">
    <property type="term" value="C:plasma membrane"/>
    <property type="evidence" value="ECO:0007669"/>
    <property type="project" value="UniProtKB-SubCell"/>
</dbReference>
<dbReference type="OrthoDB" id="9776552at2"/>
<evidence type="ECO:0000256" key="12">
    <source>
        <dbReference type="SAM" id="Phobius"/>
    </source>
</evidence>